<dbReference type="Pfam" id="PF07386">
    <property type="entry name" value="DUF1499"/>
    <property type="match status" value="1"/>
</dbReference>
<dbReference type="Proteomes" id="UP001241226">
    <property type="component" value="Chromosome 1"/>
</dbReference>
<evidence type="ECO:0000313" key="3">
    <source>
        <dbReference type="EMBL" id="MDE1356413.1"/>
    </source>
</evidence>
<dbReference type="Proteomes" id="UP001239257">
    <property type="component" value="Chromosome 1"/>
</dbReference>
<dbReference type="EMBL" id="JAKNAX010000002">
    <property type="protein sequence ID" value="MDE1345056.1"/>
    <property type="molecule type" value="Genomic_DNA"/>
</dbReference>
<evidence type="ECO:0000313" key="7">
    <source>
        <dbReference type="Proteomes" id="UP001241226"/>
    </source>
</evidence>
<evidence type="ECO:0000313" key="6">
    <source>
        <dbReference type="Proteomes" id="UP001140973"/>
    </source>
</evidence>
<evidence type="ECO:0000313" key="2">
    <source>
        <dbReference type="EMBL" id="MDE1345056.1"/>
    </source>
</evidence>
<feature type="signal peptide" evidence="1">
    <location>
        <begin position="1"/>
        <end position="17"/>
    </location>
</feature>
<dbReference type="RefSeq" id="WP_080996360.1">
    <property type="nucleotide sequence ID" value="NZ_CALYLG010000277.1"/>
</dbReference>
<accession>A0A7X6S5E1</accession>
<protein>
    <submittedName>
        <fullName evidence="3">DUF1499 domain-containing protein</fullName>
    </submittedName>
</protein>
<dbReference type="PANTHER" id="PTHR34801:SF6">
    <property type="entry name" value="SLL1620 PROTEIN"/>
    <property type="match status" value="1"/>
</dbReference>
<organism evidence="3 6">
    <name type="scientific">Vibrio aestuarianus</name>
    <dbReference type="NCBI Taxonomy" id="28171"/>
    <lineage>
        <taxon>Bacteria</taxon>
        <taxon>Pseudomonadati</taxon>
        <taxon>Pseudomonadota</taxon>
        <taxon>Gammaproteobacteria</taxon>
        <taxon>Vibrionales</taxon>
        <taxon>Vibrionaceae</taxon>
        <taxon>Vibrio</taxon>
    </lineage>
</organism>
<name>A0A7X6S5E1_9VIBR</name>
<dbReference type="Proteomes" id="UP001140973">
    <property type="component" value="Unassembled WGS sequence"/>
</dbReference>
<sequence length="141" mass="15893">MRLLFSLLLFSTLTACSQGVTTMTDRTATPCGDKPNCVSTQDDRNAFSVSPFILKAGVSLDQIEAVALSIPRSKTASKEDNYLRIEYTSRIMRFVDDLELKIDKRRLIVRSESRIGYSDMGVNRKRVELLRENLTKAGLLE</sequence>
<dbReference type="PIRSF" id="PIRSF026426">
    <property type="entry name" value="DUF1499"/>
    <property type="match status" value="1"/>
</dbReference>
<dbReference type="Proteomes" id="UP001140978">
    <property type="component" value="Unassembled WGS sequence"/>
</dbReference>
<dbReference type="EMBL" id="CP118709">
    <property type="protein sequence ID" value="WGK80933.1"/>
    <property type="molecule type" value="Genomic_DNA"/>
</dbReference>
<dbReference type="EMBL" id="CP118711">
    <property type="protein sequence ID" value="WGK84845.1"/>
    <property type="molecule type" value="Genomic_DNA"/>
</dbReference>
<keyword evidence="1" id="KW-0732">Signal</keyword>
<feature type="chain" id="PRO_5044441396" evidence="1">
    <location>
        <begin position="18"/>
        <end position="141"/>
    </location>
</feature>
<evidence type="ECO:0000313" key="4">
    <source>
        <dbReference type="EMBL" id="WGK80933.1"/>
    </source>
</evidence>
<gene>
    <name evidence="3" type="ORF">L9W73_03690</name>
    <name evidence="2" type="ORF">L9X51_01200</name>
    <name evidence="4" type="ORF">PYE51_09810</name>
    <name evidence="5" type="ORF">PYE67_10735</name>
</gene>
<dbReference type="EMBL" id="JAKNAP010000007">
    <property type="protein sequence ID" value="MDE1356413.1"/>
    <property type="molecule type" value="Genomic_DNA"/>
</dbReference>
<dbReference type="GeneID" id="79916565"/>
<evidence type="ECO:0000256" key="1">
    <source>
        <dbReference type="SAM" id="SignalP"/>
    </source>
</evidence>
<evidence type="ECO:0000313" key="5">
    <source>
        <dbReference type="EMBL" id="WGK84845.1"/>
    </source>
</evidence>
<reference evidence="3 7" key="1">
    <citation type="submission" date="2022-02" db="EMBL/GenBank/DDBJ databases">
        <title>Emergence and expansion in Europe of a Vibrio aestuarianus clonal complex pathogenic for oysters.</title>
        <authorList>
            <person name="Mesnil A."/>
            <person name="Travers M.-A."/>
        </authorList>
    </citation>
    <scope>NUCLEOTIDE SEQUENCE</scope>
    <source>
        <strain evidence="3">151-ITT-15-cp-1</strain>
        <strain evidence="2">19_064_15T1</strain>
        <strain evidence="5 7">U17</strain>
        <strain evidence="4">U29</strain>
    </source>
</reference>
<dbReference type="PANTHER" id="PTHR34801">
    <property type="entry name" value="EXPRESSED PROTEIN"/>
    <property type="match status" value="1"/>
</dbReference>
<dbReference type="PROSITE" id="PS51257">
    <property type="entry name" value="PROKAR_LIPOPROTEIN"/>
    <property type="match status" value="1"/>
</dbReference>
<dbReference type="AlphaFoldDB" id="A0A7X6S5E1"/>
<dbReference type="InterPro" id="IPR010865">
    <property type="entry name" value="DUF1499"/>
</dbReference>
<proteinExistence type="predicted"/>